<accession>A0ABR6C0J3</accession>
<dbReference type="SUPFAM" id="SSF63829">
    <property type="entry name" value="Calcium-dependent phosphotriesterase"/>
    <property type="match status" value="1"/>
</dbReference>
<organism evidence="1 2">
    <name type="scientific">Aminobacter ciceronei</name>
    <dbReference type="NCBI Taxonomy" id="150723"/>
    <lineage>
        <taxon>Bacteria</taxon>
        <taxon>Pseudomonadati</taxon>
        <taxon>Pseudomonadota</taxon>
        <taxon>Alphaproteobacteria</taxon>
        <taxon>Hyphomicrobiales</taxon>
        <taxon>Phyllobacteriaceae</taxon>
        <taxon>Aminobacter</taxon>
    </lineage>
</organism>
<keyword evidence="2" id="KW-1185">Reference proteome</keyword>
<reference evidence="1 2" key="1">
    <citation type="submission" date="2020-08" db="EMBL/GenBank/DDBJ databases">
        <title>Genomic Encyclopedia of Type Strains, Phase IV (KMG-IV): sequencing the most valuable type-strain genomes for metagenomic binning, comparative biology and taxonomic classification.</title>
        <authorList>
            <person name="Goeker M."/>
        </authorList>
    </citation>
    <scope>NUCLEOTIDE SEQUENCE [LARGE SCALE GENOMIC DNA]</scope>
    <source>
        <strain evidence="1 2">DSM 17455</strain>
    </source>
</reference>
<sequence length="150" mass="16277">MGASGGHRHANLNTGAFDGDGVLWFTGQNGIYGRFDPAKGDVKVFQAPEGRGPYGITATPGGDVYFVSLAGSYLARIDRESGEAQVIEPPTSEQGARRVWSDSGGRLWIWEWNSGQVSMHDPQVGSWDAWRVPGDDPRVYAVYVDESDTV</sequence>
<name>A0ABR6C0J3_9HYPH</name>
<dbReference type="PANTHER" id="PTHR40274">
    <property type="entry name" value="VIRGINIAMYCIN B LYASE"/>
    <property type="match status" value="1"/>
</dbReference>
<dbReference type="InterPro" id="IPR015943">
    <property type="entry name" value="WD40/YVTN_repeat-like_dom_sf"/>
</dbReference>
<evidence type="ECO:0000313" key="1">
    <source>
        <dbReference type="EMBL" id="MBA9018446.1"/>
    </source>
</evidence>
<proteinExistence type="predicted"/>
<dbReference type="PANTHER" id="PTHR40274:SF3">
    <property type="entry name" value="VIRGINIAMYCIN B LYASE"/>
    <property type="match status" value="1"/>
</dbReference>
<dbReference type="EMBL" id="JACJHZ010000002">
    <property type="protein sequence ID" value="MBA9018446.1"/>
    <property type="molecule type" value="Genomic_DNA"/>
</dbReference>
<dbReference type="Proteomes" id="UP000587524">
    <property type="component" value="Unassembled WGS sequence"/>
</dbReference>
<dbReference type="GO" id="GO:0016829">
    <property type="term" value="F:lyase activity"/>
    <property type="evidence" value="ECO:0007669"/>
    <property type="project" value="UniProtKB-KW"/>
</dbReference>
<evidence type="ECO:0000313" key="2">
    <source>
        <dbReference type="Proteomes" id="UP000587524"/>
    </source>
</evidence>
<comment type="caution">
    <text evidence="1">The sequence shown here is derived from an EMBL/GenBank/DDBJ whole genome shotgun (WGS) entry which is preliminary data.</text>
</comment>
<dbReference type="InterPro" id="IPR051344">
    <property type="entry name" value="Vgb"/>
</dbReference>
<keyword evidence="1" id="KW-0456">Lyase</keyword>
<dbReference type="RefSeq" id="WP_182573361.1">
    <property type="nucleotide sequence ID" value="NZ_JACJHY010000002.1"/>
</dbReference>
<protein>
    <submittedName>
        <fullName evidence="1">Streptogramin lyase</fullName>
    </submittedName>
</protein>
<gene>
    <name evidence="1" type="ORF">HNQ97_000432</name>
</gene>
<dbReference type="Gene3D" id="2.130.10.10">
    <property type="entry name" value="YVTN repeat-like/Quinoprotein amine dehydrogenase"/>
    <property type="match status" value="1"/>
</dbReference>